<organism evidence="3 4">
    <name type="scientific">Actinoallomurus vinaceus</name>
    <dbReference type="NCBI Taxonomy" id="1080074"/>
    <lineage>
        <taxon>Bacteria</taxon>
        <taxon>Bacillati</taxon>
        <taxon>Actinomycetota</taxon>
        <taxon>Actinomycetes</taxon>
        <taxon>Streptosporangiales</taxon>
        <taxon>Thermomonosporaceae</taxon>
        <taxon>Actinoallomurus</taxon>
    </lineage>
</organism>
<dbReference type="InterPro" id="IPR009413">
    <property type="entry name" value="Aegerolysin-typ"/>
</dbReference>
<feature type="chain" id="PRO_5045479528" evidence="2">
    <location>
        <begin position="35"/>
        <end position="156"/>
    </location>
</feature>
<name>A0ABP8UMI2_9ACTN</name>
<sequence>MRNIGIPARVGFRGAVAAAALGGALLASIPPANAGSARSVEVFLNNLTRCDLLLVTARLDHGEWESQPPQLILLGDQGRWESVSHGVATGTEGEADYFTQSCRNPGNNNKRIHFHWDNPFIGSNSYDSAGTDGAFRSNIVGGSGNHAGVSVSFLPA</sequence>
<comment type="similarity">
    <text evidence="1">Belongs to the aegerolysin family.</text>
</comment>
<keyword evidence="4" id="KW-1185">Reference proteome</keyword>
<evidence type="ECO:0000256" key="1">
    <source>
        <dbReference type="ARBA" id="ARBA00010795"/>
    </source>
</evidence>
<dbReference type="Pfam" id="PF06355">
    <property type="entry name" value="Aegerolysin"/>
    <property type="match status" value="1"/>
</dbReference>
<dbReference type="Gene3D" id="2.60.270.50">
    <property type="match status" value="1"/>
</dbReference>
<evidence type="ECO:0000313" key="3">
    <source>
        <dbReference type="EMBL" id="GAA4634078.1"/>
    </source>
</evidence>
<keyword evidence="2" id="KW-0732">Signal</keyword>
<dbReference type="RefSeq" id="WP_345437065.1">
    <property type="nucleotide sequence ID" value="NZ_BAABHK010000013.1"/>
</dbReference>
<dbReference type="Proteomes" id="UP001501442">
    <property type="component" value="Unassembled WGS sequence"/>
</dbReference>
<evidence type="ECO:0000313" key="4">
    <source>
        <dbReference type="Proteomes" id="UP001501442"/>
    </source>
</evidence>
<gene>
    <name evidence="3" type="ORF">GCM10023196_074180</name>
</gene>
<proteinExistence type="inferred from homology"/>
<feature type="signal peptide" evidence="2">
    <location>
        <begin position="1"/>
        <end position="34"/>
    </location>
</feature>
<evidence type="ECO:0000256" key="2">
    <source>
        <dbReference type="SAM" id="SignalP"/>
    </source>
</evidence>
<protein>
    <submittedName>
        <fullName evidence="3">Uncharacterized protein</fullName>
    </submittedName>
</protein>
<accession>A0ABP8UMI2</accession>
<comment type="caution">
    <text evidence="3">The sequence shown here is derived from an EMBL/GenBank/DDBJ whole genome shotgun (WGS) entry which is preliminary data.</text>
</comment>
<reference evidence="4" key="1">
    <citation type="journal article" date="2019" name="Int. J. Syst. Evol. Microbiol.">
        <title>The Global Catalogue of Microorganisms (GCM) 10K type strain sequencing project: providing services to taxonomists for standard genome sequencing and annotation.</title>
        <authorList>
            <consortium name="The Broad Institute Genomics Platform"/>
            <consortium name="The Broad Institute Genome Sequencing Center for Infectious Disease"/>
            <person name="Wu L."/>
            <person name="Ma J."/>
        </authorList>
    </citation>
    <scope>NUCLEOTIDE SEQUENCE [LARGE SCALE GENOMIC DNA]</scope>
    <source>
        <strain evidence="4">JCM 17939</strain>
    </source>
</reference>
<dbReference type="EMBL" id="BAABHK010000013">
    <property type="protein sequence ID" value="GAA4634078.1"/>
    <property type="molecule type" value="Genomic_DNA"/>
</dbReference>